<accession>A0AAE1VSS7</accession>
<dbReference type="AlphaFoldDB" id="A0AAE1VSS7"/>
<dbReference type="Pfam" id="PF03476">
    <property type="entry name" value="MOSC_N"/>
    <property type="match status" value="1"/>
</dbReference>
<proteinExistence type="predicted"/>
<gene>
    <name evidence="2" type="ORF">RND71_002104</name>
</gene>
<comment type="caution">
    <text evidence="2">The sequence shown here is derived from an EMBL/GenBank/DDBJ whole genome shotgun (WGS) entry which is preliminary data.</text>
</comment>
<dbReference type="Proteomes" id="UP001291623">
    <property type="component" value="Unassembled WGS sequence"/>
</dbReference>
<feature type="domain" description="Molybdenum cofactor sulfurase middle" evidence="1">
    <location>
        <begin position="20"/>
        <end position="71"/>
    </location>
</feature>
<sequence length="213" mass="23701">MITEKCDLTSLVSTSPFLTVLRAPGMDVLKGPLVEPSEVVTNGVSVWEWSGSALDEGDEASKWFSKYLGKPSRLVRFNEVSQSRPTDPNYAPGYKIKFNDAYPFLLISQKSLDVLNEQLKEPGLPKIVTLSTKVEVSTINQETAEAGSEPSETLVKFHSDKVLKTNKKLQGRIYFGQNLVWVDSLPKEKRKTIKVGDPVYVLKMVSSYVDVSV</sequence>
<organism evidence="2 3">
    <name type="scientific">Anisodus tanguticus</name>
    <dbReference type="NCBI Taxonomy" id="243964"/>
    <lineage>
        <taxon>Eukaryota</taxon>
        <taxon>Viridiplantae</taxon>
        <taxon>Streptophyta</taxon>
        <taxon>Embryophyta</taxon>
        <taxon>Tracheophyta</taxon>
        <taxon>Spermatophyta</taxon>
        <taxon>Magnoliopsida</taxon>
        <taxon>eudicotyledons</taxon>
        <taxon>Gunneridae</taxon>
        <taxon>Pentapetalae</taxon>
        <taxon>asterids</taxon>
        <taxon>lamiids</taxon>
        <taxon>Solanales</taxon>
        <taxon>Solanaceae</taxon>
        <taxon>Solanoideae</taxon>
        <taxon>Hyoscyameae</taxon>
        <taxon>Anisodus</taxon>
    </lineage>
</organism>
<evidence type="ECO:0000259" key="1">
    <source>
        <dbReference type="Pfam" id="PF03476"/>
    </source>
</evidence>
<evidence type="ECO:0000313" key="2">
    <source>
        <dbReference type="EMBL" id="KAK4380242.1"/>
    </source>
</evidence>
<dbReference type="EMBL" id="JAVYJV010000001">
    <property type="protein sequence ID" value="KAK4380242.1"/>
    <property type="molecule type" value="Genomic_DNA"/>
</dbReference>
<name>A0AAE1VSS7_9SOLA</name>
<dbReference type="SUPFAM" id="SSF141673">
    <property type="entry name" value="MOSC N-terminal domain-like"/>
    <property type="match status" value="1"/>
</dbReference>
<reference evidence="2" key="1">
    <citation type="submission" date="2023-12" db="EMBL/GenBank/DDBJ databases">
        <title>Genome assembly of Anisodus tanguticus.</title>
        <authorList>
            <person name="Wang Y.-J."/>
        </authorList>
    </citation>
    <scope>NUCLEOTIDE SEQUENCE</scope>
    <source>
        <strain evidence="2">KB-2021</strain>
        <tissue evidence="2">Leaf</tissue>
    </source>
</reference>
<evidence type="ECO:0000313" key="3">
    <source>
        <dbReference type="Proteomes" id="UP001291623"/>
    </source>
</evidence>
<keyword evidence="3" id="KW-1185">Reference proteome</keyword>
<dbReference type="InterPro" id="IPR005303">
    <property type="entry name" value="MOCOS_middle"/>
</dbReference>
<protein>
    <recommendedName>
        <fullName evidence="1">Molybdenum cofactor sulfurase middle domain-containing protein</fullName>
    </recommendedName>
</protein>